<feature type="domain" description="DNA polymerase III beta sliding clamp N-terminal" evidence="11">
    <location>
        <begin position="1"/>
        <end position="119"/>
    </location>
</feature>
<dbReference type="GO" id="GO:0003887">
    <property type="term" value="F:DNA-directed DNA polymerase activity"/>
    <property type="evidence" value="ECO:0007669"/>
    <property type="project" value="UniProtKB-UniRule"/>
</dbReference>
<evidence type="ECO:0000313" key="18">
    <source>
        <dbReference type="Proteomes" id="UP001145481"/>
    </source>
</evidence>
<dbReference type="Proteomes" id="UP000540079">
    <property type="component" value="Unassembled WGS sequence"/>
</dbReference>
<accession>A0A1E3XI03</accession>
<keyword evidence="7 10" id="KW-0235">DNA replication</keyword>
<evidence type="ECO:0000256" key="5">
    <source>
        <dbReference type="ARBA" id="ARBA00022679"/>
    </source>
</evidence>
<protein>
    <recommendedName>
        <fullName evidence="3 10">Beta sliding clamp</fullName>
    </recommendedName>
</protein>
<dbReference type="FunFam" id="3.10.150.10:FF:000001">
    <property type="entry name" value="Beta sliding clamp"/>
    <property type="match status" value="1"/>
</dbReference>
<dbReference type="GO" id="GO:0006271">
    <property type="term" value="P:DNA strand elongation involved in DNA replication"/>
    <property type="evidence" value="ECO:0007669"/>
    <property type="project" value="TreeGrafter"/>
</dbReference>
<dbReference type="InterPro" id="IPR022635">
    <property type="entry name" value="DNA_polIII_beta_C"/>
</dbReference>
<gene>
    <name evidence="14" type="primary">dnaN</name>
    <name evidence="16" type="ORF">C2800_08805</name>
    <name evidence="14" type="ORF">NM948_05850</name>
    <name evidence="15" type="ORF">NQF69_09305</name>
</gene>
<dbReference type="EMBL" id="JANIEN010000011">
    <property type="protein sequence ID" value="MDT3452968.1"/>
    <property type="molecule type" value="Genomic_DNA"/>
</dbReference>
<reference evidence="15" key="3">
    <citation type="submission" date="2022-07" db="EMBL/GenBank/DDBJ databases">
        <title>Sequence of Pasteurella multocoda 17BRD-035.</title>
        <authorList>
            <person name="Roy Chowdhury P."/>
            <person name="Alhamami T."/>
            <person name="Trott D.J."/>
            <person name="Djordvevic S.P."/>
        </authorList>
    </citation>
    <scope>NUCLEOTIDE SEQUENCE</scope>
    <source>
        <strain evidence="15">17BRD-035</strain>
    </source>
</reference>
<evidence type="ECO:0000256" key="2">
    <source>
        <dbReference type="ARBA" id="ARBA00010752"/>
    </source>
</evidence>
<dbReference type="CDD" id="cd00140">
    <property type="entry name" value="beta_clamp"/>
    <property type="match status" value="1"/>
</dbReference>
<dbReference type="GO" id="GO:0009360">
    <property type="term" value="C:DNA polymerase III complex"/>
    <property type="evidence" value="ECO:0007669"/>
    <property type="project" value="InterPro"/>
</dbReference>
<dbReference type="Pfam" id="PF02767">
    <property type="entry name" value="DNA_pol3_beta_2"/>
    <property type="match status" value="1"/>
</dbReference>
<evidence type="ECO:0000313" key="14">
    <source>
        <dbReference type="EMBL" id="MDA5623066.1"/>
    </source>
</evidence>
<dbReference type="PANTHER" id="PTHR30478:SF0">
    <property type="entry name" value="BETA SLIDING CLAMP"/>
    <property type="match status" value="1"/>
</dbReference>
<proteinExistence type="inferred from homology"/>
<dbReference type="PANTHER" id="PTHR30478">
    <property type="entry name" value="DNA POLYMERASE III SUBUNIT BETA"/>
    <property type="match status" value="1"/>
</dbReference>
<dbReference type="NCBIfam" id="TIGR00663">
    <property type="entry name" value="dnan"/>
    <property type="match status" value="1"/>
</dbReference>
<evidence type="ECO:0000256" key="7">
    <source>
        <dbReference type="ARBA" id="ARBA00022705"/>
    </source>
</evidence>
<evidence type="ECO:0000256" key="4">
    <source>
        <dbReference type="ARBA" id="ARBA00022490"/>
    </source>
</evidence>
<evidence type="ECO:0000256" key="8">
    <source>
        <dbReference type="ARBA" id="ARBA00022932"/>
    </source>
</evidence>
<comment type="caution">
    <text evidence="14">The sequence shown here is derived from an EMBL/GenBank/DDBJ whole genome shotgun (WGS) entry which is preliminary data.</text>
</comment>
<dbReference type="AlphaFoldDB" id="A0A1E3XI03"/>
<evidence type="ECO:0000259" key="11">
    <source>
        <dbReference type="Pfam" id="PF00712"/>
    </source>
</evidence>
<dbReference type="Pfam" id="PF02768">
    <property type="entry name" value="DNA_pol3_beta_3"/>
    <property type="match status" value="1"/>
</dbReference>
<evidence type="ECO:0000256" key="9">
    <source>
        <dbReference type="ARBA" id="ARBA00023125"/>
    </source>
</evidence>
<keyword evidence="6 10" id="KW-0548">Nucleotidyltransferase</keyword>
<comment type="subunit">
    <text evidence="10">Forms a ring-shaped head-to-tail homodimer around DNA.</text>
</comment>
<dbReference type="GO" id="GO:0005737">
    <property type="term" value="C:cytoplasm"/>
    <property type="evidence" value="ECO:0007669"/>
    <property type="project" value="UniProtKB-SubCell"/>
</dbReference>
<dbReference type="GO" id="GO:0008408">
    <property type="term" value="F:3'-5' exonuclease activity"/>
    <property type="evidence" value="ECO:0007669"/>
    <property type="project" value="InterPro"/>
</dbReference>
<feature type="domain" description="DNA polymerase III beta sliding clamp central" evidence="12">
    <location>
        <begin position="129"/>
        <end position="243"/>
    </location>
</feature>
<dbReference type="SUPFAM" id="SSF55979">
    <property type="entry name" value="DNA clamp"/>
    <property type="match status" value="3"/>
</dbReference>
<reference evidence="14" key="2">
    <citation type="submission" date="2022-07" db="EMBL/GenBank/DDBJ databases">
        <title>Genome-based characterization of novel serogroup A variants of Pasteurella multocida.</title>
        <authorList>
            <person name="Prajapati A."/>
            <person name="Yogisharadhya R."/>
            <person name="Mohanty N."/>
            <person name="Chanda M."/>
            <person name="Mendem S.K."/>
            <person name="Siddaramappa S."/>
            <person name="Shivachandra S.B."/>
        </authorList>
    </citation>
    <scope>NUCLEOTIDE SEQUENCE</scope>
    <source>
        <strain evidence="14">NIVEDIPm19</strain>
    </source>
</reference>
<keyword evidence="9" id="KW-0238">DNA-binding</keyword>
<evidence type="ECO:0000256" key="3">
    <source>
        <dbReference type="ARBA" id="ARBA00021035"/>
    </source>
</evidence>
<feature type="domain" description="DNA polymerase III beta sliding clamp C-terminal" evidence="13">
    <location>
        <begin position="245"/>
        <end position="365"/>
    </location>
</feature>
<dbReference type="EMBL" id="JANJHC010000010">
    <property type="protein sequence ID" value="MDA5623066.1"/>
    <property type="molecule type" value="Genomic_DNA"/>
</dbReference>
<reference evidence="16 17" key="1">
    <citation type="journal article" date="2018" name="Front. Microbiol.">
        <title>Genetic and Phylogenetic Characteristics of Pasteurella multocida Isolates From Different Host Species.</title>
        <authorList>
            <person name="Peng Z."/>
            <person name="Liang W."/>
            <person name="Wang F."/>
            <person name="Xu Z."/>
            <person name="Xie Z."/>
            <person name="Lian Z."/>
            <person name="Hua L."/>
            <person name="Zhou R."/>
            <person name="Chen H."/>
            <person name="Wu B."/>
        </authorList>
    </citation>
    <scope>NUCLEOTIDE SEQUENCE [LARGE SCALE GENOMIC DNA]</scope>
    <source>
        <strain evidence="16 17">HNA06</strain>
    </source>
</reference>
<dbReference type="Proteomes" id="UP001182304">
    <property type="component" value="Unassembled WGS sequence"/>
</dbReference>
<comment type="similarity">
    <text evidence="2 10">Belongs to the beta sliding clamp family.</text>
</comment>
<evidence type="ECO:0000259" key="12">
    <source>
        <dbReference type="Pfam" id="PF02767"/>
    </source>
</evidence>
<dbReference type="RefSeq" id="WP_005723553.1">
    <property type="nucleotide sequence ID" value="NZ_AP025519.1"/>
</dbReference>
<evidence type="ECO:0000256" key="6">
    <source>
        <dbReference type="ARBA" id="ARBA00022695"/>
    </source>
</evidence>
<keyword evidence="5 10" id="KW-0808">Transferase</keyword>
<keyword evidence="4 10" id="KW-0963">Cytoplasm</keyword>
<name>A0A1E3XI03_PASMD</name>
<comment type="subcellular location">
    <subcellularLocation>
        <location evidence="1 10">Cytoplasm</location>
    </subcellularLocation>
</comment>
<dbReference type="InterPro" id="IPR001001">
    <property type="entry name" value="DNA_polIII_beta"/>
</dbReference>
<dbReference type="InterPro" id="IPR046938">
    <property type="entry name" value="DNA_clamp_sf"/>
</dbReference>
<sequence>MQFIVSRENLLKPLQQVCGVLSSRPNIPVLNNVLLQIRGERLVITGTDLEVELSTETALLRTDVQGSFTIPAKKFLDICRSLPEEAEISVSFEEDRAIVKSGRSKFNLSTLPAEEYPNLTDWQSEVDFTLEQSTLRRLIEATQFSMANQDARYFLNGMKFETEGNLLRTVATDGHRLAVCTIALEQDLQTHSVILPRKGVLELVRLLENTDLPARLQIGTNNLRIDLGNIIFTSKLIDGRFPDYRRVLPRNATRILEAEWDVLKQAFVRAAILSNERFRSVRLQLSENQLKITATNPEQEVAEEIIDVSYVGEEMEVGFNVSYILDVLNALKCQRVRMRLTDASSSCLIEDCDDASAEYVIMPMRL</sequence>
<dbReference type="EMBL" id="PPVL01000008">
    <property type="protein sequence ID" value="NNI79512.1"/>
    <property type="molecule type" value="Genomic_DNA"/>
</dbReference>
<organism evidence="14 18">
    <name type="scientific">Pasteurella multocida</name>
    <dbReference type="NCBI Taxonomy" id="747"/>
    <lineage>
        <taxon>Bacteria</taxon>
        <taxon>Pseudomonadati</taxon>
        <taxon>Pseudomonadota</taxon>
        <taxon>Gammaproteobacteria</taxon>
        <taxon>Pasteurellales</taxon>
        <taxon>Pasteurellaceae</taxon>
        <taxon>Pasteurella</taxon>
    </lineage>
</organism>
<dbReference type="InterPro" id="IPR022634">
    <property type="entry name" value="DNA_polIII_beta_N"/>
</dbReference>
<comment type="function">
    <text evidence="10">Confers DNA tethering and processivity to DNA polymerases and other proteins. Acts as a clamp, forming a ring around DNA (a reaction catalyzed by the clamp-loading complex) which diffuses in an ATP-independent manner freely and bidirectionally along dsDNA. Initially characterized for its ability to contact the catalytic subunit of DNA polymerase III (Pol III), a complex, multichain enzyme responsible for most of the replicative synthesis in bacteria; Pol III exhibits 3'-5' exonuclease proofreading activity. The beta chain is required for initiation of replication as well as for processivity of DNA replication.</text>
</comment>
<dbReference type="InterPro" id="IPR022637">
    <property type="entry name" value="DNA_polIII_beta_cen"/>
</dbReference>
<dbReference type="PIRSF" id="PIRSF000804">
    <property type="entry name" value="DNA_pol_III_b"/>
    <property type="match status" value="1"/>
</dbReference>
<dbReference type="GeneID" id="77206476"/>
<dbReference type="OMA" id="YLIMPVR"/>
<dbReference type="KEGG" id="pmul:DR93_808"/>
<dbReference type="Proteomes" id="UP001145481">
    <property type="component" value="Unassembled WGS sequence"/>
</dbReference>
<evidence type="ECO:0000313" key="17">
    <source>
        <dbReference type="Proteomes" id="UP000540079"/>
    </source>
</evidence>
<evidence type="ECO:0000313" key="15">
    <source>
        <dbReference type="EMBL" id="MDT3452968.1"/>
    </source>
</evidence>
<dbReference type="GO" id="GO:0042802">
    <property type="term" value="F:identical protein binding"/>
    <property type="evidence" value="ECO:0007669"/>
    <property type="project" value="UniProtKB-ARBA"/>
</dbReference>
<evidence type="ECO:0000313" key="16">
    <source>
        <dbReference type="EMBL" id="NNI79512.1"/>
    </source>
</evidence>
<dbReference type="Pfam" id="PF00712">
    <property type="entry name" value="DNA_pol3_beta"/>
    <property type="match status" value="1"/>
</dbReference>
<dbReference type="SMART" id="SM00480">
    <property type="entry name" value="POL3Bc"/>
    <property type="match status" value="1"/>
</dbReference>
<dbReference type="GO" id="GO:0003677">
    <property type="term" value="F:DNA binding"/>
    <property type="evidence" value="ECO:0007669"/>
    <property type="project" value="UniProtKB-UniRule"/>
</dbReference>
<evidence type="ECO:0000259" key="13">
    <source>
        <dbReference type="Pfam" id="PF02768"/>
    </source>
</evidence>
<evidence type="ECO:0000256" key="10">
    <source>
        <dbReference type="PIRNR" id="PIRNR000804"/>
    </source>
</evidence>
<dbReference type="Gene3D" id="3.70.10.10">
    <property type="match status" value="1"/>
</dbReference>
<evidence type="ECO:0000256" key="1">
    <source>
        <dbReference type="ARBA" id="ARBA00004496"/>
    </source>
</evidence>
<keyword evidence="8 10" id="KW-0239">DNA-directed DNA polymerase</keyword>
<dbReference type="Gene3D" id="3.10.150.10">
    <property type="entry name" value="DNA Polymerase III, subunit A, domain 2"/>
    <property type="match status" value="1"/>
</dbReference>